<evidence type="ECO:0000313" key="17">
    <source>
        <dbReference type="Ensembl" id="ENSPTRP00000037620.5"/>
    </source>
</evidence>
<dbReference type="EMBL" id="AACZ04051076">
    <property type="status" value="NOT_ANNOTATED_CDS"/>
    <property type="molecule type" value="Genomic_DNA"/>
</dbReference>
<dbReference type="AlphaFoldDB" id="A0A2J8PDZ5"/>
<dbReference type="InterPro" id="IPR000873">
    <property type="entry name" value="AMP-dep_synth/lig_dom"/>
</dbReference>
<dbReference type="FunFam" id="3.40.50.12780:FF:000007">
    <property type="entry name" value="Acyl-coenzyme A synthetase ACSM2A, mitochondrial"/>
    <property type="match status" value="1"/>
</dbReference>
<evidence type="ECO:0000256" key="1">
    <source>
        <dbReference type="ARBA" id="ARBA00001936"/>
    </source>
</evidence>
<dbReference type="Ensembl" id="ENSPTRT00000040716.5">
    <property type="protein sequence ID" value="ENSPTRP00000037620.5"/>
    <property type="gene ID" value="ENSPTRG00000002782.6"/>
</dbReference>
<dbReference type="Pfam" id="PF00501">
    <property type="entry name" value="AMP-binding"/>
    <property type="match status" value="1"/>
</dbReference>
<keyword evidence="11" id="KW-0809">Transit peptide</keyword>
<dbReference type="GO" id="GO:0031956">
    <property type="term" value="F:medium-chain fatty acid-CoA ligase activity"/>
    <property type="evidence" value="ECO:0007669"/>
    <property type="project" value="UniProtKB-EC"/>
</dbReference>
<keyword evidence="6" id="KW-0479">Metal-binding</keyword>
<evidence type="ECO:0000259" key="16">
    <source>
        <dbReference type="Pfam" id="PF00501"/>
    </source>
</evidence>
<dbReference type="GO" id="GO:0005759">
    <property type="term" value="C:mitochondrial matrix"/>
    <property type="evidence" value="ECO:0000318"/>
    <property type="project" value="GO_Central"/>
</dbReference>
<evidence type="ECO:0000256" key="10">
    <source>
        <dbReference type="ARBA" id="ARBA00022842"/>
    </source>
</evidence>
<keyword evidence="10" id="KW-0460">Magnesium</keyword>
<evidence type="ECO:0000256" key="8">
    <source>
        <dbReference type="ARBA" id="ARBA00022832"/>
    </source>
</evidence>
<organism evidence="17 18">
    <name type="scientific">Pan troglodytes</name>
    <name type="common">Chimpanzee</name>
    <dbReference type="NCBI Taxonomy" id="9598"/>
    <lineage>
        <taxon>Eukaryota</taxon>
        <taxon>Metazoa</taxon>
        <taxon>Chordata</taxon>
        <taxon>Craniata</taxon>
        <taxon>Vertebrata</taxon>
        <taxon>Euteleostomi</taxon>
        <taxon>Mammalia</taxon>
        <taxon>Eutheria</taxon>
        <taxon>Euarchontoglires</taxon>
        <taxon>Primates</taxon>
        <taxon>Haplorrhini</taxon>
        <taxon>Catarrhini</taxon>
        <taxon>Hominidae</taxon>
        <taxon>Pan</taxon>
    </lineage>
</organism>
<dbReference type="GO" id="GO:0004321">
    <property type="term" value="F:fatty-acyl-CoA synthase activity"/>
    <property type="evidence" value="ECO:0000318"/>
    <property type="project" value="GO_Central"/>
</dbReference>
<comment type="similarity">
    <text evidence="4">Belongs to the ATP-dependent AMP-binding enzyme family.</text>
</comment>
<dbReference type="PANTHER" id="PTHR43605">
    <property type="entry name" value="ACYL-COENZYME A SYNTHETASE"/>
    <property type="match status" value="1"/>
</dbReference>
<keyword evidence="13" id="KW-0496">Mitochondrion</keyword>
<dbReference type="GO" id="GO:0006637">
    <property type="term" value="P:acyl-CoA metabolic process"/>
    <property type="evidence" value="ECO:0000318"/>
    <property type="project" value="GO_Central"/>
</dbReference>
<keyword evidence="8" id="KW-0276">Fatty acid metabolism</keyword>
<dbReference type="STRING" id="9598.ENSPTRP00000037620"/>
<evidence type="ECO:0000256" key="13">
    <source>
        <dbReference type="ARBA" id="ARBA00023128"/>
    </source>
</evidence>
<dbReference type="GO" id="GO:0046872">
    <property type="term" value="F:metal ion binding"/>
    <property type="evidence" value="ECO:0007669"/>
    <property type="project" value="UniProtKB-KW"/>
</dbReference>
<keyword evidence="5" id="KW-0436">Ligase</keyword>
<gene>
    <name evidence="17 19" type="primary">ACSM6</name>
</gene>
<evidence type="ECO:0000256" key="2">
    <source>
        <dbReference type="ARBA" id="ARBA00001946"/>
    </source>
</evidence>
<comment type="catalytic activity">
    <reaction evidence="15">
        <text>a medium-chain fatty acid + ATP + CoA = a medium-chain fatty acyl-CoA + AMP + diphosphate</text>
        <dbReference type="Rhea" id="RHEA:48340"/>
        <dbReference type="ChEBI" id="CHEBI:30616"/>
        <dbReference type="ChEBI" id="CHEBI:33019"/>
        <dbReference type="ChEBI" id="CHEBI:57287"/>
        <dbReference type="ChEBI" id="CHEBI:59558"/>
        <dbReference type="ChEBI" id="CHEBI:90546"/>
        <dbReference type="ChEBI" id="CHEBI:456215"/>
        <dbReference type="EC" id="6.2.1.2"/>
    </reaction>
    <physiologicalReaction direction="left-to-right" evidence="15">
        <dbReference type="Rhea" id="RHEA:48341"/>
    </physiologicalReaction>
</comment>
<reference evidence="17 18" key="1">
    <citation type="journal article" date="2005" name="Nature">
        <title>Initial sequence of the chimpanzee genome and comparison with the human genome.</title>
        <authorList>
            <consortium name="Chimpanzee sequencing and analysis consortium"/>
        </authorList>
    </citation>
    <scope>NUCLEOTIDE SEQUENCE [LARGE SCALE GENOMIC DNA]</scope>
</reference>
<dbReference type="Gene3D" id="3.40.50.12780">
    <property type="entry name" value="N-terminal domain of ligase-like"/>
    <property type="match status" value="1"/>
</dbReference>
<dbReference type="GO" id="GO:0015645">
    <property type="term" value="F:fatty acid ligase activity"/>
    <property type="evidence" value="ECO:0000318"/>
    <property type="project" value="GO_Central"/>
</dbReference>
<evidence type="ECO:0000256" key="9">
    <source>
        <dbReference type="ARBA" id="ARBA00022840"/>
    </source>
</evidence>
<keyword evidence="9" id="KW-0067">ATP-binding</keyword>
<evidence type="ECO:0000256" key="14">
    <source>
        <dbReference type="ARBA" id="ARBA00039009"/>
    </source>
</evidence>
<dbReference type="Proteomes" id="UP000002277">
    <property type="component" value="Chromosome 10"/>
</dbReference>
<evidence type="ECO:0000313" key="18">
    <source>
        <dbReference type="Proteomes" id="UP000002277"/>
    </source>
</evidence>
<keyword evidence="7" id="KW-0547">Nucleotide-binding</keyword>
<dbReference type="EMBL" id="AACZ04051075">
    <property type="status" value="NOT_ANNOTATED_CDS"/>
    <property type="molecule type" value="Genomic_DNA"/>
</dbReference>
<keyword evidence="18" id="KW-1185">Reference proteome</keyword>
<accession>A0A2J8PDZ5</accession>
<evidence type="ECO:0000256" key="11">
    <source>
        <dbReference type="ARBA" id="ARBA00022946"/>
    </source>
</evidence>
<evidence type="ECO:0000256" key="12">
    <source>
        <dbReference type="ARBA" id="ARBA00023098"/>
    </source>
</evidence>
<evidence type="ECO:0000256" key="5">
    <source>
        <dbReference type="ARBA" id="ARBA00022598"/>
    </source>
</evidence>
<evidence type="ECO:0000256" key="4">
    <source>
        <dbReference type="ARBA" id="ARBA00006432"/>
    </source>
</evidence>
<dbReference type="GO" id="GO:0006633">
    <property type="term" value="P:fatty acid biosynthetic process"/>
    <property type="evidence" value="ECO:0000318"/>
    <property type="project" value="GO_Central"/>
</dbReference>
<evidence type="ECO:0000256" key="3">
    <source>
        <dbReference type="ARBA" id="ARBA00004173"/>
    </source>
</evidence>
<dbReference type="Bgee" id="ENSPTRG00000002782">
    <property type="expression patterns" value="Expressed in lung"/>
</dbReference>
<dbReference type="PaxDb" id="9598-ENSPTRP00000037620"/>
<accession>H2QYM4</accession>
<name>A0A2J8PDZ5_PANTR</name>
<reference evidence="17" key="3">
    <citation type="submission" date="2025-09" db="UniProtKB">
        <authorList>
            <consortium name="Ensembl"/>
        </authorList>
    </citation>
    <scope>IDENTIFICATION</scope>
</reference>
<evidence type="ECO:0000313" key="19">
    <source>
        <dbReference type="VGNC" id="VGNC:14314"/>
    </source>
</evidence>
<dbReference type="EC" id="6.2.1.2" evidence="14"/>
<comment type="cofactor">
    <cofactor evidence="1">
        <name>Mn(2+)</name>
        <dbReference type="ChEBI" id="CHEBI:29035"/>
    </cofactor>
</comment>
<dbReference type="OMA" id="FGACCYP"/>
<dbReference type="InterPro" id="IPR042099">
    <property type="entry name" value="ANL_N_sf"/>
</dbReference>
<evidence type="ECO:0000256" key="6">
    <source>
        <dbReference type="ARBA" id="ARBA00022723"/>
    </source>
</evidence>
<keyword evidence="12" id="KW-0443">Lipid metabolism</keyword>
<proteinExistence type="inferred from homology"/>
<protein>
    <recommendedName>
        <fullName evidence="14">medium-chain acyl-CoA ligase</fullName>
        <ecNumber evidence="14">6.2.1.2</ecNumber>
    </recommendedName>
</protein>
<dbReference type="InterPro" id="IPR051087">
    <property type="entry name" value="Mitochondrial_ACSM"/>
</dbReference>
<dbReference type="GeneTree" id="ENSGT00940000165168"/>
<dbReference type="GO" id="GO:0005524">
    <property type="term" value="F:ATP binding"/>
    <property type="evidence" value="ECO:0007669"/>
    <property type="project" value="UniProtKB-KW"/>
</dbReference>
<evidence type="ECO:0000256" key="7">
    <source>
        <dbReference type="ARBA" id="ARBA00022741"/>
    </source>
</evidence>
<feature type="domain" description="AMP-dependent synthetase/ligase" evidence="16">
    <location>
        <begin position="78"/>
        <end position="420"/>
    </location>
</feature>
<sequence length="480" mass="53486">MLGRFQPFSLVRSFRLGFGACCYPNQKCATQTIRPPDSRCLVQAVSQNFNFAKDVLDQWSQLEKDGLRGPYPALWKVSAKGEEDKWSFERMTQLSEKAASILSDTCALSHGDRLMIILPPTPEAYWICLACARLGITFVPGSPQLTAKKIRYQLRMSKAQCIVADEATAPVVNSAMSDCPTLKTKLLVSDKSYDGWLDFKKLIQVAPPKQTYMRTKSQDPMAIFFTKGTTGAPKMVEYSQYGLGMGFSQASRRWMDLQPTDVLWSLGDAFGGSLSLSAVLGTWFQGACVFLCHMPTFCPETVLNVLSRFPITTLSANPEMYQELLQHKCFTSYRFKSLKHCVAAGGPISPGVTEDWKRITKLDIYEGYGQTETGLLCATSKTIKLKPSSLGKPLPPYIVQIVDENSNLLPPGEEGNIAIRIKLNQPASLYCPHMVSWEEYASARGHMLYLTGDRGIMDEDGYFWWSGRVDDVANALGQRL</sequence>
<comment type="cofactor">
    <cofactor evidence="2">
        <name>Mg(2+)</name>
        <dbReference type="ChEBI" id="CHEBI:18420"/>
    </cofactor>
</comment>
<comment type="subcellular location">
    <subcellularLocation>
        <location evidence="3">Mitochondrion</location>
    </subcellularLocation>
</comment>
<dbReference type="VGNC" id="VGNC:14314">
    <property type="gene designation" value="ACSM6"/>
</dbReference>
<dbReference type="SUPFAM" id="SSF56801">
    <property type="entry name" value="Acetyl-CoA synthetase-like"/>
    <property type="match status" value="1"/>
</dbReference>
<evidence type="ECO:0000256" key="15">
    <source>
        <dbReference type="ARBA" id="ARBA00048477"/>
    </source>
</evidence>
<dbReference type="FunCoup" id="A0A2J8PDZ5">
    <property type="interactions" value="24"/>
</dbReference>
<reference evidence="17" key="2">
    <citation type="submission" date="2025-08" db="UniProtKB">
        <authorList>
            <consortium name="Ensembl"/>
        </authorList>
    </citation>
    <scope>IDENTIFICATION</scope>
</reference>
<dbReference type="InParanoid" id="A0A2J8PDZ5"/>
<dbReference type="PANTHER" id="PTHR43605:SF1">
    <property type="entry name" value="ACYL-COENZYME A SYNTHETASE ACSM6, MITOCHONDRIAL"/>
    <property type="match status" value="1"/>
</dbReference>